<feature type="domain" description="Helicase C-terminal" evidence="2">
    <location>
        <begin position="1"/>
        <end position="60"/>
    </location>
</feature>
<feature type="region of interest" description="Disordered" evidence="1">
    <location>
        <begin position="245"/>
        <end position="312"/>
    </location>
</feature>
<accession>A0AAV9ZLR3</accession>
<name>A0AAV9ZLR3_9AGAR</name>
<dbReference type="Gene3D" id="3.40.50.300">
    <property type="entry name" value="P-loop containing nucleotide triphosphate hydrolases"/>
    <property type="match status" value="1"/>
</dbReference>
<reference evidence="3 4" key="1">
    <citation type="journal article" date="2024" name="J Genomics">
        <title>Draft genome sequencing and assembly of Favolaschia claudopus CIRM-BRFM 2984 isolated from oak limbs.</title>
        <authorList>
            <person name="Navarro D."/>
            <person name="Drula E."/>
            <person name="Chaduli D."/>
            <person name="Cazenave R."/>
            <person name="Ahrendt S."/>
            <person name="Wang J."/>
            <person name="Lipzen A."/>
            <person name="Daum C."/>
            <person name="Barry K."/>
            <person name="Grigoriev I.V."/>
            <person name="Favel A."/>
            <person name="Rosso M.N."/>
            <person name="Martin F."/>
        </authorList>
    </citation>
    <scope>NUCLEOTIDE SEQUENCE [LARGE SCALE GENOMIC DNA]</scope>
    <source>
        <strain evidence="3 4">CIRM-BRFM 2984</strain>
    </source>
</reference>
<proteinExistence type="predicted"/>
<dbReference type="EMBL" id="JAWWNJ010000132">
    <property type="protein sequence ID" value="KAK6985152.1"/>
    <property type="molecule type" value="Genomic_DNA"/>
</dbReference>
<dbReference type="Pfam" id="PF00271">
    <property type="entry name" value="Helicase_C"/>
    <property type="match status" value="1"/>
</dbReference>
<comment type="caution">
    <text evidence="3">The sequence shown here is derived from an EMBL/GenBank/DDBJ whole genome shotgun (WGS) entry which is preliminary data.</text>
</comment>
<sequence>MSKQYLEQIAALFKSGEILGLIATECVSNGFDVADIRLIVLLGVAKSVDEGDQRGGRGGRDAERWAFENLAANNPDHKPGNKEERTNRSSIEYASTKLCKRKFLADYNEDTTAEALLCDGPCCDNDDPSFDLSDFLLGFSVDEESDSDLPAKKPRRKYRPVVAREPLDDAIRSWRDTTHEADLVLKSFPKSYIISNKSIGLLARERPQTFRIPADITTFLNETSDWHSRHALDILTLIHIHDSRRRVLDSDDSTSASDSETESVSAQSGQEQFDSSPVGSPSPSATSSRSNTPEPAQSPPPLVTTVGRPVRRAAREHAIAGMADQVSKRQRIAE</sequence>
<evidence type="ECO:0000313" key="3">
    <source>
        <dbReference type="EMBL" id="KAK6985152.1"/>
    </source>
</evidence>
<evidence type="ECO:0000313" key="4">
    <source>
        <dbReference type="Proteomes" id="UP001362999"/>
    </source>
</evidence>
<gene>
    <name evidence="3" type="ORF">R3P38DRAFT_3230810</name>
</gene>
<protein>
    <recommendedName>
        <fullName evidence="2">Helicase C-terminal domain-containing protein</fullName>
    </recommendedName>
</protein>
<evidence type="ECO:0000256" key="1">
    <source>
        <dbReference type="SAM" id="MobiDB-lite"/>
    </source>
</evidence>
<dbReference type="SUPFAM" id="SSF52540">
    <property type="entry name" value="P-loop containing nucleoside triphosphate hydrolases"/>
    <property type="match status" value="1"/>
</dbReference>
<dbReference type="InterPro" id="IPR027417">
    <property type="entry name" value="P-loop_NTPase"/>
</dbReference>
<dbReference type="Proteomes" id="UP001362999">
    <property type="component" value="Unassembled WGS sequence"/>
</dbReference>
<feature type="compositionally biased region" description="Low complexity" evidence="1">
    <location>
        <begin position="253"/>
        <end position="266"/>
    </location>
</feature>
<organism evidence="3 4">
    <name type="scientific">Favolaschia claudopus</name>
    <dbReference type="NCBI Taxonomy" id="2862362"/>
    <lineage>
        <taxon>Eukaryota</taxon>
        <taxon>Fungi</taxon>
        <taxon>Dikarya</taxon>
        <taxon>Basidiomycota</taxon>
        <taxon>Agaricomycotina</taxon>
        <taxon>Agaricomycetes</taxon>
        <taxon>Agaricomycetidae</taxon>
        <taxon>Agaricales</taxon>
        <taxon>Marasmiineae</taxon>
        <taxon>Mycenaceae</taxon>
        <taxon>Favolaschia</taxon>
    </lineage>
</organism>
<feature type="compositionally biased region" description="Low complexity" evidence="1">
    <location>
        <begin position="275"/>
        <end position="290"/>
    </location>
</feature>
<dbReference type="InterPro" id="IPR001650">
    <property type="entry name" value="Helicase_C-like"/>
</dbReference>
<dbReference type="AlphaFoldDB" id="A0AAV9ZLR3"/>
<keyword evidence="4" id="KW-1185">Reference proteome</keyword>
<evidence type="ECO:0000259" key="2">
    <source>
        <dbReference type="Pfam" id="PF00271"/>
    </source>
</evidence>